<name>M1L928_9PROT</name>
<protein>
    <submittedName>
        <fullName evidence="4">4-hydroxythreonine-4-phosphate dehydrogenase</fullName>
        <ecNumber evidence="4">1.1.1.262</ecNumber>
    </submittedName>
</protein>
<dbReference type="RefSeq" id="WP_015389558.1">
    <property type="nucleotide sequence ID" value="NC_020284.1"/>
</dbReference>
<dbReference type="Gene3D" id="3.40.718.10">
    <property type="entry name" value="Isopropylmalate Dehydrogenase"/>
    <property type="match status" value="1"/>
</dbReference>
<dbReference type="AlphaFoldDB" id="M1L928"/>
<dbReference type="GO" id="GO:0046872">
    <property type="term" value="F:metal ion binding"/>
    <property type="evidence" value="ECO:0007669"/>
    <property type="project" value="UniProtKB-KW"/>
</dbReference>
<dbReference type="PANTHER" id="PTHR30004">
    <property type="entry name" value="4-HYDROXYTHREONINE-4-PHOSPHATE DEHYDROGENASE"/>
    <property type="match status" value="1"/>
</dbReference>
<dbReference type="GO" id="GO:0050570">
    <property type="term" value="F:4-hydroxythreonine-4-phosphate dehydrogenase activity"/>
    <property type="evidence" value="ECO:0007669"/>
    <property type="project" value="UniProtKB-EC"/>
</dbReference>
<accession>M1L928</accession>
<dbReference type="PATRIC" id="fig|1208921.3.peg.354"/>
<keyword evidence="2 4" id="KW-0560">Oxidoreductase</keyword>
<dbReference type="GO" id="GO:0051287">
    <property type="term" value="F:NAD binding"/>
    <property type="evidence" value="ECO:0007669"/>
    <property type="project" value="InterPro"/>
</dbReference>
<reference evidence="4 5" key="1">
    <citation type="journal article" date="2013" name="Genome Biol. Evol.">
        <title>Genome evolution and phylogenomic analysis of candidatus kinetoplastibacterium, the betaproteobacterial endosymbionts of strigomonas and angomonas.</title>
        <authorList>
            <person name="Alves J.M."/>
            <person name="Serrano M.G."/>
            <person name="Maia da Silva F."/>
            <person name="Voegtly L.J."/>
            <person name="Matveyev A.V."/>
            <person name="Teixeira M.M."/>
            <person name="Camargo E.P."/>
            <person name="Buck G.A."/>
        </authorList>
    </citation>
    <scope>NUCLEOTIDE SEQUENCE [LARGE SCALE GENOMIC DNA]</scope>
    <source>
        <strain evidence="4 5">TCC219</strain>
    </source>
</reference>
<proteinExistence type="predicted"/>
<keyword evidence="1" id="KW-0479">Metal-binding</keyword>
<dbReference type="SUPFAM" id="SSF53659">
    <property type="entry name" value="Isocitrate/Isopropylmalate dehydrogenase-like"/>
    <property type="match status" value="1"/>
</dbReference>
<dbReference type="eggNOG" id="COG1995">
    <property type="taxonomic scope" value="Bacteria"/>
</dbReference>
<dbReference type="KEGG" id="kga:ST1E_0699"/>
<dbReference type="Proteomes" id="UP000011658">
    <property type="component" value="Chromosome"/>
</dbReference>
<dbReference type="NCBIfam" id="TIGR00557">
    <property type="entry name" value="pdxA"/>
    <property type="match status" value="1"/>
</dbReference>
<evidence type="ECO:0000256" key="2">
    <source>
        <dbReference type="ARBA" id="ARBA00023002"/>
    </source>
</evidence>
<evidence type="ECO:0000256" key="3">
    <source>
        <dbReference type="ARBA" id="ARBA00023027"/>
    </source>
</evidence>
<gene>
    <name evidence="4" type="ORF">ST1E_0699</name>
</gene>
<evidence type="ECO:0000313" key="4">
    <source>
        <dbReference type="EMBL" id="AGF49073.1"/>
    </source>
</evidence>
<dbReference type="HOGENOM" id="CLU_040168_1_0_4"/>
<organism evidence="4 5">
    <name type="scientific">Candidatus Kinetoplastidibacterium galati TCC219</name>
    <dbReference type="NCBI Taxonomy" id="1208921"/>
    <lineage>
        <taxon>Bacteria</taxon>
        <taxon>Pseudomonadati</taxon>
        <taxon>Pseudomonadota</taxon>
        <taxon>Betaproteobacteria</taxon>
        <taxon>Candidatus Kinetoplastidibacterium</taxon>
    </lineage>
</organism>
<dbReference type="EC" id="1.1.1.262" evidence="4"/>
<dbReference type="Pfam" id="PF04166">
    <property type="entry name" value="PdxA"/>
    <property type="match status" value="1"/>
</dbReference>
<dbReference type="PANTHER" id="PTHR30004:SF6">
    <property type="entry name" value="D-THREONATE 4-PHOSPHATE DEHYDROGENASE"/>
    <property type="match status" value="1"/>
</dbReference>
<dbReference type="InterPro" id="IPR005255">
    <property type="entry name" value="PdxA_fam"/>
</dbReference>
<dbReference type="EMBL" id="CP003806">
    <property type="protein sequence ID" value="AGF49073.1"/>
    <property type="molecule type" value="Genomic_DNA"/>
</dbReference>
<keyword evidence="3" id="KW-0520">NAD</keyword>
<dbReference type="STRING" id="1208921.ST1E_0699"/>
<keyword evidence="5" id="KW-1185">Reference proteome</keyword>
<evidence type="ECO:0000313" key="5">
    <source>
        <dbReference type="Proteomes" id="UP000011658"/>
    </source>
</evidence>
<dbReference type="OrthoDB" id="9801783at2"/>
<sequence>MHNLPIGITMGDPFGIGPEIIIRAYLKNHLTSCVVYGDKYILSMASKMLGQSINISTINSDDIKNISSYNDCLYVINCCDAISSKDFHPGIVSAIAGYHSYIYIETAIKDALNKKIGSIVTAPISKEALFKAGIKYPGHTEILAELTNTKKYAMLMVNDMIKVMLVTIHVPISKISNIITLEKEIDTIRLAYEACKMMKIENPHIAVAGLNPHAGENGVLGTEEIDVIKPAIEIVRNEGVYLSGPLPGDTVFMMARLGKFDMVVAQYHDQGLIPIKYLGIDHGVNVTIGLPFIRTSVDHGTAFDISWRNKADHSSLVSAIKMTSNFYS</sequence>
<evidence type="ECO:0000256" key="1">
    <source>
        <dbReference type="ARBA" id="ARBA00022723"/>
    </source>
</evidence>